<dbReference type="EMBL" id="KE504184">
    <property type="protein sequence ID" value="EPS96787.1"/>
    <property type="molecule type" value="Genomic_DNA"/>
</dbReference>
<dbReference type="AlphaFoldDB" id="S8DVZ1"/>
<evidence type="ECO:0000313" key="1">
    <source>
        <dbReference type="EMBL" id="EPS96787.1"/>
    </source>
</evidence>
<dbReference type="HOGENOM" id="CLU_3001965_0_0_1"/>
<sequence length="57" mass="6457">MDTAARTGHTSFVTHIDAKSHRGMVTLTKRKGEAEHHTKAYIERAEAETGERANFFR</sequence>
<reference evidence="1 2" key="1">
    <citation type="journal article" date="2012" name="Science">
        <title>The Paleozoic origin of enzymatic lignin decomposition reconstructed from 31 fungal genomes.</title>
        <authorList>
            <person name="Floudas D."/>
            <person name="Binder M."/>
            <person name="Riley R."/>
            <person name="Barry K."/>
            <person name="Blanchette R.A."/>
            <person name="Henrissat B."/>
            <person name="Martinez A.T."/>
            <person name="Otillar R."/>
            <person name="Spatafora J.W."/>
            <person name="Yadav J.S."/>
            <person name="Aerts A."/>
            <person name="Benoit I."/>
            <person name="Boyd A."/>
            <person name="Carlson A."/>
            <person name="Copeland A."/>
            <person name="Coutinho P.M."/>
            <person name="de Vries R.P."/>
            <person name="Ferreira P."/>
            <person name="Findley K."/>
            <person name="Foster B."/>
            <person name="Gaskell J."/>
            <person name="Glotzer D."/>
            <person name="Gorecki P."/>
            <person name="Heitman J."/>
            <person name="Hesse C."/>
            <person name="Hori C."/>
            <person name="Igarashi K."/>
            <person name="Jurgens J.A."/>
            <person name="Kallen N."/>
            <person name="Kersten P."/>
            <person name="Kohler A."/>
            <person name="Kuees U."/>
            <person name="Kumar T.K.A."/>
            <person name="Kuo A."/>
            <person name="LaButti K."/>
            <person name="Larrondo L.F."/>
            <person name="Lindquist E."/>
            <person name="Ling A."/>
            <person name="Lombard V."/>
            <person name="Lucas S."/>
            <person name="Lundell T."/>
            <person name="Martin R."/>
            <person name="McLaughlin D.J."/>
            <person name="Morgenstern I."/>
            <person name="Morin E."/>
            <person name="Murat C."/>
            <person name="Nagy L.G."/>
            <person name="Nolan M."/>
            <person name="Ohm R.A."/>
            <person name="Patyshakuliyeva A."/>
            <person name="Rokas A."/>
            <person name="Ruiz-Duenas F.J."/>
            <person name="Sabat G."/>
            <person name="Salamov A."/>
            <person name="Samejima M."/>
            <person name="Schmutz J."/>
            <person name="Slot J.C."/>
            <person name="St John F."/>
            <person name="Stenlid J."/>
            <person name="Sun H."/>
            <person name="Sun S."/>
            <person name="Syed K."/>
            <person name="Tsang A."/>
            <person name="Wiebenga A."/>
            <person name="Young D."/>
            <person name="Pisabarro A."/>
            <person name="Eastwood D.C."/>
            <person name="Martin F."/>
            <person name="Cullen D."/>
            <person name="Grigoriev I.V."/>
            <person name="Hibbett D.S."/>
        </authorList>
    </citation>
    <scope>NUCLEOTIDE SEQUENCE</scope>
    <source>
        <strain evidence="2">FP-58527</strain>
    </source>
</reference>
<feature type="non-terminal residue" evidence="1">
    <location>
        <position position="57"/>
    </location>
</feature>
<organism evidence="1 2">
    <name type="scientific">Fomitopsis schrenkii</name>
    <name type="common">Brown rot fungus</name>
    <dbReference type="NCBI Taxonomy" id="2126942"/>
    <lineage>
        <taxon>Eukaryota</taxon>
        <taxon>Fungi</taxon>
        <taxon>Dikarya</taxon>
        <taxon>Basidiomycota</taxon>
        <taxon>Agaricomycotina</taxon>
        <taxon>Agaricomycetes</taxon>
        <taxon>Polyporales</taxon>
        <taxon>Fomitopsis</taxon>
    </lineage>
</organism>
<keyword evidence="2" id="KW-1185">Reference proteome</keyword>
<dbReference type="OrthoDB" id="7691805at2759"/>
<gene>
    <name evidence="1" type="ORF">FOMPIDRAFT_33745</name>
</gene>
<protein>
    <submittedName>
        <fullName evidence="1">Uncharacterized protein</fullName>
    </submittedName>
</protein>
<accession>S8DVZ1</accession>
<proteinExistence type="predicted"/>
<evidence type="ECO:0000313" key="2">
    <source>
        <dbReference type="Proteomes" id="UP000015241"/>
    </source>
</evidence>
<name>S8DVZ1_FOMSC</name>
<dbReference type="InParanoid" id="S8DVZ1"/>
<dbReference type="Proteomes" id="UP000015241">
    <property type="component" value="Unassembled WGS sequence"/>
</dbReference>